<sequence length="71" mass="7837">HYNLITALCRSQGVPDVEESPWVPYNTISLNYFEALDDGPIVAPVNAGEHHEPVAHHGAVNVEEDVEMVNE</sequence>
<feature type="non-terminal residue" evidence="1">
    <location>
        <position position="71"/>
    </location>
</feature>
<accession>A0A392VFB3</accession>
<dbReference type="Proteomes" id="UP000265520">
    <property type="component" value="Unassembled WGS sequence"/>
</dbReference>
<reference evidence="1 2" key="1">
    <citation type="journal article" date="2018" name="Front. Plant Sci.">
        <title>Red Clover (Trifolium pratense) and Zigzag Clover (T. medium) - A Picture of Genomic Similarities and Differences.</title>
        <authorList>
            <person name="Dluhosova J."/>
            <person name="Istvanek J."/>
            <person name="Nedelnik J."/>
            <person name="Repkova J."/>
        </authorList>
    </citation>
    <scope>NUCLEOTIDE SEQUENCE [LARGE SCALE GENOMIC DNA]</scope>
    <source>
        <strain evidence="2">cv. 10/8</strain>
        <tissue evidence="1">Leaf</tissue>
    </source>
</reference>
<evidence type="ECO:0000313" key="2">
    <source>
        <dbReference type="Proteomes" id="UP000265520"/>
    </source>
</evidence>
<evidence type="ECO:0000313" key="1">
    <source>
        <dbReference type="EMBL" id="MCI87096.1"/>
    </source>
</evidence>
<protein>
    <submittedName>
        <fullName evidence="1">Uncharacterized protein</fullName>
    </submittedName>
</protein>
<proteinExistence type="predicted"/>
<organism evidence="1 2">
    <name type="scientific">Trifolium medium</name>
    <dbReference type="NCBI Taxonomy" id="97028"/>
    <lineage>
        <taxon>Eukaryota</taxon>
        <taxon>Viridiplantae</taxon>
        <taxon>Streptophyta</taxon>
        <taxon>Embryophyta</taxon>
        <taxon>Tracheophyta</taxon>
        <taxon>Spermatophyta</taxon>
        <taxon>Magnoliopsida</taxon>
        <taxon>eudicotyledons</taxon>
        <taxon>Gunneridae</taxon>
        <taxon>Pentapetalae</taxon>
        <taxon>rosids</taxon>
        <taxon>fabids</taxon>
        <taxon>Fabales</taxon>
        <taxon>Fabaceae</taxon>
        <taxon>Papilionoideae</taxon>
        <taxon>50 kb inversion clade</taxon>
        <taxon>NPAAA clade</taxon>
        <taxon>Hologalegina</taxon>
        <taxon>IRL clade</taxon>
        <taxon>Trifolieae</taxon>
        <taxon>Trifolium</taxon>
    </lineage>
</organism>
<dbReference type="AlphaFoldDB" id="A0A392VFB3"/>
<keyword evidence="2" id="KW-1185">Reference proteome</keyword>
<comment type="caution">
    <text evidence="1">The sequence shown here is derived from an EMBL/GenBank/DDBJ whole genome shotgun (WGS) entry which is preliminary data.</text>
</comment>
<feature type="non-terminal residue" evidence="1">
    <location>
        <position position="1"/>
    </location>
</feature>
<dbReference type="EMBL" id="LXQA011157458">
    <property type="protein sequence ID" value="MCI87096.1"/>
    <property type="molecule type" value="Genomic_DNA"/>
</dbReference>
<name>A0A392VFB3_9FABA</name>